<dbReference type="CDD" id="cd01292">
    <property type="entry name" value="metallo-dependent_hydrolases"/>
    <property type="match status" value="1"/>
</dbReference>
<dbReference type="InterPro" id="IPR006680">
    <property type="entry name" value="Amidohydro-rel"/>
</dbReference>
<dbReference type="EMBL" id="DSIY01000193">
    <property type="protein sequence ID" value="HEG91386.1"/>
    <property type="molecule type" value="Genomic_DNA"/>
</dbReference>
<name>A0A831TG65_9BACT</name>
<reference evidence="2" key="1">
    <citation type="journal article" date="2020" name="mSystems">
        <title>Genome- and Community-Level Interaction Insights into Carbon Utilization and Element Cycling Functions of Hydrothermarchaeota in Hydrothermal Sediment.</title>
        <authorList>
            <person name="Zhou Z."/>
            <person name="Liu Y."/>
            <person name="Xu W."/>
            <person name="Pan J."/>
            <person name="Luo Z.H."/>
            <person name="Li M."/>
        </authorList>
    </citation>
    <scope>NUCLEOTIDE SEQUENCE [LARGE SCALE GENOMIC DNA]</scope>
    <source>
        <strain evidence="2">SpSt-210</strain>
    </source>
</reference>
<dbReference type="SUPFAM" id="SSF51556">
    <property type="entry name" value="Metallo-dependent hydrolases"/>
    <property type="match status" value="1"/>
</dbReference>
<feature type="domain" description="Amidohydrolase-related" evidence="1">
    <location>
        <begin position="60"/>
        <end position="368"/>
    </location>
</feature>
<protein>
    <submittedName>
        <fullName evidence="2">Amidohydrolase</fullName>
    </submittedName>
</protein>
<dbReference type="AlphaFoldDB" id="A0A831TG65"/>
<dbReference type="SUPFAM" id="SSF51338">
    <property type="entry name" value="Composite domain of metallo-dependent hydrolases"/>
    <property type="match status" value="1"/>
</dbReference>
<dbReference type="InterPro" id="IPR011059">
    <property type="entry name" value="Metal-dep_hydrolase_composite"/>
</dbReference>
<organism evidence="2">
    <name type="scientific">Thermorudis peleae</name>
    <dbReference type="NCBI Taxonomy" id="1382356"/>
    <lineage>
        <taxon>Bacteria</taxon>
        <taxon>Pseudomonadati</taxon>
        <taxon>Thermomicrobiota</taxon>
        <taxon>Thermomicrobia</taxon>
        <taxon>Thermomicrobia incertae sedis</taxon>
        <taxon>Thermorudis</taxon>
    </lineage>
</organism>
<dbReference type="PANTHER" id="PTHR43135">
    <property type="entry name" value="ALPHA-D-RIBOSE 1-METHYLPHOSPHONATE 5-TRIPHOSPHATE DIPHOSPHATASE"/>
    <property type="match status" value="1"/>
</dbReference>
<comment type="caution">
    <text evidence="2">The sequence shown here is derived from an EMBL/GenBank/DDBJ whole genome shotgun (WGS) entry which is preliminary data.</text>
</comment>
<sequence length="393" mass="41980">MKIAITNVGTLFTGVLDKPIDRESDTLVIESGIVTAVGSRDQLAGHISEADQVIDANGMTVAPGLIDSHCHVVIGDYTPRQKTVDFLESYVHGGVTSVVSASEVHAPGRPHDRHAVKALAIAAYHCYAHFHPAGMKVHAGSVILEPSLTEDDFRELAEIGIRLAKFGFGEYADPMDGEPQVRWAKQHGMVVMSHCGGASIPGSQPILARHLMHLRPHVLGHINGGPTSLPDEDVDTLVTRTDMALQIVQAGNLRSALRIVNLARETGNLHRVIIGTDTPTGTGVMPLGMLKTIVELSSLADFEPEVVWSFATGNNAAAYRLHAGVLEPGYPADLVVIDAPWGSVARDARAAIARGDIPGIAAVVIDGQLRTLRSRNTPPSVREVHIQHRRAAA</sequence>
<gene>
    <name evidence="2" type="ORF">ENP34_08080</name>
</gene>
<dbReference type="Gene3D" id="3.20.20.140">
    <property type="entry name" value="Metal-dependent hydrolases"/>
    <property type="match status" value="1"/>
</dbReference>
<dbReference type="PANTHER" id="PTHR43135:SF3">
    <property type="entry name" value="ALPHA-D-RIBOSE 1-METHYLPHOSPHONATE 5-TRIPHOSPHATE DIPHOSPHATASE"/>
    <property type="match status" value="1"/>
</dbReference>
<evidence type="ECO:0000313" key="2">
    <source>
        <dbReference type="EMBL" id="HEG91386.1"/>
    </source>
</evidence>
<keyword evidence="2" id="KW-0378">Hydrolase</keyword>
<dbReference type="Gene3D" id="2.30.40.10">
    <property type="entry name" value="Urease, subunit C, domain 1"/>
    <property type="match status" value="1"/>
</dbReference>
<proteinExistence type="predicted"/>
<dbReference type="InterPro" id="IPR051781">
    <property type="entry name" value="Metallo-dep_Hydrolase"/>
</dbReference>
<dbReference type="Pfam" id="PF01979">
    <property type="entry name" value="Amidohydro_1"/>
    <property type="match status" value="1"/>
</dbReference>
<dbReference type="GO" id="GO:0016810">
    <property type="term" value="F:hydrolase activity, acting on carbon-nitrogen (but not peptide) bonds"/>
    <property type="evidence" value="ECO:0007669"/>
    <property type="project" value="InterPro"/>
</dbReference>
<accession>A0A831TG65</accession>
<evidence type="ECO:0000259" key="1">
    <source>
        <dbReference type="Pfam" id="PF01979"/>
    </source>
</evidence>
<dbReference type="InterPro" id="IPR032466">
    <property type="entry name" value="Metal_Hydrolase"/>
</dbReference>